<keyword evidence="10" id="KW-1185">Reference proteome</keyword>
<comment type="subcellular location">
    <subcellularLocation>
        <location evidence="1">Membrane</location>
        <topology evidence="1">Multi-pass membrane protein</topology>
    </subcellularLocation>
</comment>
<feature type="transmembrane region" description="Helical" evidence="8">
    <location>
        <begin position="185"/>
        <end position="207"/>
    </location>
</feature>
<feature type="transmembrane region" description="Helical" evidence="8">
    <location>
        <begin position="795"/>
        <end position="814"/>
    </location>
</feature>
<dbReference type="Proteomes" id="UP001158576">
    <property type="component" value="Chromosome 2"/>
</dbReference>
<feature type="transmembrane region" description="Helical" evidence="8">
    <location>
        <begin position="316"/>
        <end position="338"/>
    </location>
</feature>
<evidence type="ECO:0000256" key="8">
    <source>
        <dbReference type="SAM" id="Phobius"/>
    </source>
</evidence>
<keyword evidence="4 8" id="KW-0812">Transmembrane</keyword>
<feature type="transmembrane region" description="Helical" evidence="8">
    <location>
        <begin position="1125"/>
        <end position="1143"/>
    </location>
</feature>
<name>A0ABN7SYD9_OIKDI</name>
<reference evidence="9 10" key="1">
    <citation type="submission" date="2021-04" db="EMBL/GenBank/DDBJ databases">
        <authorList>
            <person name="Bliznina A."/>
        </authorList>
    </citation>
    <scope>NUCLEOTIDE SEQUENCE [LARGE SCALE GENOMIC DNA]</scope>
</reference>
<feature type="transmembrane region" description="Helical" evidence="8">
    <location>
        <begin position="273"/>
        <end position="296"/>
    </location>
</feature>
<feature type="transmembrane region" description="Helical" evidence="8">
    <location>
        <begin position="826"/>
        <end position="847"/>
    </location>
</feature>
<feature type="transmembrane region" description="Helical" evidence="8">
    <location>
        <begin position="62"/>
        <end position="80"/>
    </location>
</feature>
<keyword evidence="6 8" id="KW-0472">Membrane</keyword>
<feature type="transmembrane region" description="Helical" evidence="8">
    <location>
        <begin position="148"/>
        <end position="165"/>
    </location>
</feature>
<dbReference type="Pfam" id="PF03142">
    <property type="entry name" value="Chitin_synth_2"/>
    <property type="match status" value="1"/>
</dbReference>
<dbReference type="PANTHER" id="PTHR22914:SF42">
    <property type="entry name" value="CHITIN SYNTHASE"/>
    <property type="match status" value="1"/>
</dbReference>
<evidence type="ECO:0000256" key="2">
    <source>
        <dbReference type="ARBA" id="ARBA00012543"/>
    </source>
</evidence>
<dbReference type="InterPro" id="IPR004835">
    <property type="entry name" value="Chitin_synth"/>
</dbReference>
<dbReference type="EMBL" id="OU015567">
    <property type="protein sequence ID" value="CAG5109769.1"/>
    <property type="molecule type" value="Genomic_DNA"/>
</dbReference>
<organism evidence="9 10">
    <name type="scientific">Oikopleura dioica</name>
    <name type="common">Tunicate</name>
    <dbReference type="NCBI Taxonomy" id="34765"/>
    <lineage>
        <taxon>Eukaryota</taxon>
        <taxon>Metazoa</taxon>
        <taxon>Chordata</taxon>
        <taxon>Tunicata</taxon>
        <taxon>Appendicularia</taxon>
        <taxon>Copelata</taxon>
        <taxon>Oikopleuridae</taxon>
        <taxon>Oikopleura</taxon>
    </lineage>
</organism>
<evidence type="ECO:0000256" key="1">
    <source>
        <dbReference type="ARBA" id="ARBA00004141"/>
    </source>
</evidence>
<feature type="transmembrane region" description="Helical" evidence="8">
    <location>
        <begin position="114"/>
        <end position="136"/>
    </location>
</feature>
<evidence type="ECO:0000313" key="9">
    <source>
        <dbReference type="EMBL" id="CAG5109769.1"/>
    </source>
</evidence>
<evidence type="ECO:0000256" key="7">
    <source>
        <dbReference type="SAM" id="MobiDB-lite"/>
    </source>
</evidence>
<evidence type="ECO:0000256" key="4">
    <source>
        <dbReference type="ARBA" id="ARBA00022692"/>
    </source>
</evidence>
<feature type="transmembrane region" description="Helical" evidence="8">
    <location>
        <begin position="853"/>
        <end position="871"/>
    </location>
</feature>
<feature type="region of interest" description="Disordered" evidence="7">
    <location>
        <begin position="1337"/>
        <end position="1362"/>
    </location>
</feature>
<evidence type="ECO:0000256" key="3">
    <source>
        <dbReference type="ARBA" id="ARBA00022676"/>
    </source>
</evidence>
<feature type="transmembrane region" description="Helical" evidence="8">
    <location>
        <begin position="20"/>
        <end position="41"/>
    </location>
</feature>
<dbReference type="SUPFAM" id="SSF53448">
    <property type="entry name" value="Nucleotide-diphospho-sugar transferases"/>
    <property type="match status" value="1"/>
</dbReference>
<feature type="transmembrane region" description="Helical" evidence="8">
    <location>
        <begin position="1181"/>
        <end position="1200"/>
    </location>
</feature>
<dbReference type="InterPro" id="IPR029044">
    <property type="entry name" value="Nucleotide-diphossugar_trans"/>
</dbReference>
<keyword evidence="3" id="KW-0328">Glycosyltransferase</keyword>
<keyword evidence="3" id="KW-0808">Transferase</keyword>
<evidence type="ECO:0000256" key="6">
    <source>
        <dbReference type="ARBA" id="ARBA00023136"/>
    </source>
</evidence>
<gene>
    <name evidence="9" type="ORF">OKIOD_LOCUS13026</name>
</gene>
<accession>A0ABN7SYD9</accession>
<dbReference type="PANTHER" id="PTHR22914">
    <property type="entry name" value="CHITIN SYNTHASE"/>
    <property type="match status" value="1"/>
</dbReference>
<feature type="transmembrane region" description="Helical" evidence="8">
    <location>
        <begin position="878"/>
        <end position="901"/>
    </location>
</feature>
<keyword evidence="5 8" id="KW-1133">Transmembrane helix</keyword>
<feature type="transmembrane region" description="Helical" evidence="8">
    <location>
        <begin position="86"/>
        <end position="102"/>
    </location>
</feature>
<feature type="region of interest" description="Disordered" evidence="7">
    <location>
        <begin position="1295"/>
        <end position="1320"/>
    </location>
</feature>
<dbReference type="EC" id="2.4.1.16" evidence="2"/>
<sequence>MTEEKKSVHQSLFLQGSFTLLIALCLQEIRGIIVGLYFVIFKSKDVKNSTKLENATQIVAEIWNASATAVLVFFVLPNLIFYKLGYIFLHSVGILLLTSCITKWRQTGMKMSCLLDIIGFAFILGGISLFLLEYLLDNDFQFAINKDYSKILSIVAVLTVNLNLIRNYSQLEPLRKDEGLAWVHLLAPFFRVGANVGIFYLFIFSAFDSSAILKNQYENMIEFTSAGLGSLLSTDSAYVNWVTTCGVTAALTSFLLSYIVVSVIRTKLQLYAFVIPGCLLLLGMPMFLQFGVPAIYTDPSEILYIFSTGNDDWFEYFHLGQYGCGCIAFIICVRHIFFDKSYPYGLERMLFDSPLYRPVWTLQSLFLHRRRHDISSFNLGDMEDDGLKKTESETVPMIFICTTLWHEEENEMRTLLTSILNLIEYVHDRENDKEIPKNEKFNLEVNIFFDNVFESHNSKKNPRLIRPSWLPSSIDEWQTLNKWVYSFGKILAELLQNHNGCEQVIQKGRTVITPYGGRLEYDILGIKFHVHLKNADRVQRGKRWSMVMYLYYLIGYKIDQCKMRVGPNDDQVTKENSFILALDGDVHFRPEAVELVLQRMKRNRTVGACCNQIHPQGQGVLVWYQRFEYAVGHWLQKATEHVLGCVLCSPGCFSMMRMSFLSADNVMALYKSIATNPMEKLMYDQGEDRWLCTLILLAGGRIEFESAAHCLTYAPEDFETYYKQRRRWGPSTTANIWELIKNKDQAVKNNAYISRGYIAYQFFLLIFSVVGLSTTVMMVAEAFNMAVGDSLSTVWSYTLIVGPIVLYAILCRFYKNSDVQLSLAKVFSLIYSFIMALVLIFIIKIGVDCWINPTFLFFIGMAILHMVVGILHFDPITLLCGVIYYLLIPTCFIFLQIYMIANLNDVSWGTRSGPKQAPAKNPQESAMGLFQRAKKVLCGIEPEKIQKENEETKKPDEPVSQPYRPVIVETKETLESFTNLRIQGPVLYGGISIRNFRRQIGNRKKSDWDSNDWNYFAQNLSKVTSENQLECEIIGDSRVNISRRELNLMKEYNLKYFDWTLDRKAPLHRESKIFTLSKSEHDFWMKMIDSRTGYIRNQTKAEDAETQARIAEENAAALTELRDKLYFFFLFINLLWFIISVGVKQADLKISIPEQYIPGGTCGKDAEEGADKNDQIEPLSLFFLLFYVVVMTIQFLTMLWHRVSTFQHYLAYLRVRDLWSEIKKTKQKRSEKSSRPPPEKFSTVFNQDSFVSHKERRYIKHLWHKAIKAANNKTERRRSTQLETLVGFIRSSKAQKMPSPVLEESTESTDTRTSTPVFDGQPRTAVLKEPEVIPDIMESSEESASSSSESENEIDEVSMSNIQIPRPEVIRTSDDDSSSIGSLGRHIGTLRRMSVTHHIRDTVDAVRRKFTFKKSSSNKYFT</sequence>
<proteinExistence type="predicted"/>
<feature type="transmembrane region" description="Helical" evidence="8">
    <location>
        <begin position="238"/>
        <end position="261"/>
    </location>
</feature>
<protein>
    <recommendedName>
        <fullName evidence="2">chitin synthase</fullName>
        <ecNumber evidence="2">2.4.1.16</ecNumber>
    </recommendedName>
</protein>
<evidence type="ECO:0000256" key="5">
    <source>
        <dbReference type="ARBA" id="ARBA00022989"/>
    </source>
</evidence>
<evidence type="ECO:0000313" key="10">
    <source>
        <dbReference type="Proteomes" id="UP001158576"/>
    </source>
</evidence>
<feature type="transmembrane region" description="Helical" evidence="8">
    <location>
        <begin position="762"/>
        <end position="783"/>
    </location>
</feature>